<evidence type="ECO:0000256" key="3">
    <source>
        <dbReference type="ARBA" id="ARBA00022490"/>
    </source>
</evidence>
<comment type="catalytic activity">
    <reaction evidence="11">
        <text>L-seryl-[protein] + ATP = O-phospho-L-seryl-[protein] + ADP + H(+)</text>
        <dbReference type="Rhea" id="RHEA:17989"/>
        <dbReference type="Rhea" id="RHEA-COMP:9863"/>
        <dbReference type="Rhea" id="RHEA-COMP:11604"/>
        <dbReference type="ChEBI" id="CHEBI:15378"/>
        <dbReference type="ChEBI" id="CHEBI:29999"/>
        <dbReference type="ChEBI" id="CHEBI:30616"/>
        <dbReference type="ChEBI" id="CHEBI:83421"/>
        <dbReference type="ChEBI" id="CHEBI:456216"/>
        <dbReference type="EC" id="2.7.11.17"/>
    </reaction>
</comment>
<evidence type="ECO:0000256" key="2">
    <source>
        <dbReference type="ARBA" id="ARBA00012434"/>
    </source>
</evidence>
<organism evidence="14">
    <name type="scientific">Culicoides sonorensis</name>
    <name type="common">Biting midge</name>
    <dbReference type="NCBI Taxonomy" id="179676"/>
    <lineage>
        <taxon>Eukaryota</taxon>
        <taxon>Metazoa</taxon>
        <taxon>Ecdysozoa</taxon>
        <taxon>Arthropoda</taxon>
        <taxon>Hexapoda</taxon>
        <taxon>Insecta</taxon>
        <taxon>Pterygota</taxon>
        <taxon>Neoptera</taxon>
        <taxon>Endopterygota</taxon>
        <taxon>Diptera</taxon>
        <taxon>Nematocera</taxon>
        <taxon>Chironomoidea</taxon>
        <taxon>Ceratopogonidae</taxon>
        <taxon>Ceratopogoninae</taxon>
        <taxon>Culicoides</taxon>
        <taxon>Monoculicoides</taxon>
    </lineage>
</organism>
<reference evidence="14" key="1">
    <citation type="submission" date="2018-07" db="EMBL/GenBank/DDBJ databases">
        <authorList>
            <person name="Quirk P.G."/>
            <person name="Krulwich T.A."/>
        </authorList>
    </citation>
    <scope>NUCLEOTIDE SEQUENCE</scope>
</reference>
<dbReference type="GO" id="GO:0005737">
    <property type="term" value="C:cytoplasm"/>
    <property type="evidence" value="ECO:0007669"/>
    <property type="project" value="UniProtKB-SubCell"/>
</dbReference>
<dbReference type="InterPro" id="IPR008271">
    <property type="entry name" value="Ser/Thr_kinase_AS"/>
</dbReference>
<gene>
    <name evidence="14" type="primary">CSON015426</name>
</gene>
<keyword evidence="5" id="KW-0808">Transferase</keyword>
<dbReference type="PANTHER" id="PTHR43895">
    <property type="entry name" value="CALCIUM/CALMODULIN-DEPENDENT PROTEIN KINASE KINASE-RELATED"/>
    <property type="match status" value="1"/>
</dbReference>
<dbReference type="SMART" id="SM00220">
    <property type="entry name" value="S_TKc"/>
    <property type="match status" value="1"/>
</dbReference>
<name>A0A336LNS4_CULSO</name>
<proteinExistence type="predicted"/>
<dbReference type="GO" id="GO:0061762">
    <property type="term" value="P:CAMKK-AMPK signaling cascade"/>
    <property type="evidence" value="ECO:0007669"/>
    <property type="project" value="TreeGrafter"/>
</dbReference>
<sequence>MYMKISGMCEDTTIYDLTKLKLHTEKKLIKVHKDIDMMAELKTAHSVTKSIDMERISSTSSTAVASSFIKMTTGDATQTANTLGNTSSTSQLSSPTGAVSKIITNKSSNNNSVSTNNNNSKAHVEYLTKLIQKVDEREGIAKETKNPFMTSSCSSISTNKLNKSSCNETILDSSTKSLNNLKINDVNKSLTEICSSHTNNDKKLSAVVKQQDEVEINKRPMYEPLSKKLNNMQRIKGIELALNHNKIKCSTSPNNDHSLTTKCDNNVTCITSLPPHIKILPKTQSLDIVDDDASASCVVVNNRFSNINVDVPSIVASDGSLELKGTMPRLQAGDQSRPIYPSLNYSPYASPYSSPRTCRRRAPLRESRRVSIEQNGSFLFLNQYKLMDEIGQGSYGLVKLAYSEEDSTHYAMKILSKRKLLKKAGLLGRGPKNKKGTSPLERVYREIAVLKKLDHPNVVKLIEVLDDPLEDSLYLVFELLNQGEVLSIPTDTPITEDRAWSVFRDVLLVHYQRIIHGDLKPANLLLAECGRVKVADLGHSYSGKATDIWALGVTLYSLVYGNVPFLATSVPAVYEKIKNDDVEFPDQPVISNELKDLIKQMLAKDPIQRITLPHIKEHQWVTANNSAQLPSEEENCRLIQISEEELNNAVSSIPKLDTLILIKTMLKKHSFQNPFSRSISGRTPQRGGSKIERFIRSGRSNSAPGGYKTLERQAHVTESSLASVTEGISTTNTEQLSLSNM</sequence>
<dbReference type="AlphaFoldDB" id="A0A336LNS4"/>
<dbReference type="GO" id="GO:0005634">
    <property type="term" value="C:nucleus"/>
    <property type="evidence" value="ECO:0007669"/>
    <property type="project" value="UniProtKB-ARBA"/>
</dbReference>
<dbReference type="SUPFAM" id="SSF56112">
    <property type="entry name" value="Protein kinase-like (PK-like)"/>
    <property type="match status" value="1"/>
</dbReference>
<protein>
    <recommendedName>
        <fullName evidence="2">calcium/calmodulin-dependent protein kinase</fullName>
        <ecNumber evidence="2">2.7.11.17</ecNumber>
    </recommendedName>
</protein>
<dbReference type="GO" id="GO:0004683">
    <property type="term" value="F:calcium/calmodulin-dependent protein kinase activity"/>
    <property type="evidence" value="ECO:0007669"/>
    <property type="project" value="UniProtKB-EC"/>
</dbReference>
<dbReference type="InterPro" id="IPR000719">
    <property type="entry name" value="Prot_kinase_dom"/>
</dbReference>
<keyword evidence="3" id="KW-0963">Cytoplasm</keyword>
<dbReference type="Pfam" id="PF00069">
    <property type="entry name" value="Pkinase"/>
    <property type="match status" value="2"/>
</dbReference>
<evidence type="ECO:0000259" key="13">
    <source>
        <dbReference type="PROSITE" id="PS50011"/>
    </source>
</evidence>
<dbReference type="InterPro" id="IPR017441">
    <property type="entry name" value="Protein_kinase_ATP_BS"/>
</dbReference>
<dbReference type="PROSITE" id="PS00108">
    <property type="entry name" value="PROTEIN_KINASE_ST"/>
    <property type="match status" value="1"/>
</dbReference>
<dbReference type="VEuPathDB" id="VectorBase:CSON015426"/>
<evidence type="ECO:0000256" key="9">
    <source>
        <dbReference type="ARBA" id="ARBA00022860"/>
    </source>
</evidence>
<evidence type="ECO:0000256" key="6">
    <source>
        <dbReference type="ARBA" id="ARBA00022741"/>
    </source>
</evidence>
<comment type="subcellular location">
    <subcellularLocation>
        <location evidence="1">Cytoplasm</location>
    </subcellularLocation>
</comment>
<dbReference type="PROSITE" id="PS00107">
    <property type="entry name" value="PROTEIN_KINASE_ATP"/>
    <property type="match status" value="1"/>
</dbReference>
<dbReference type="Gene3D" id="3.30.200.20">
    <property type="entry name" value="Phosphorylase Kinase, domain 1"/>
    <property type="match status" value="1"/>
</dbReference>
<dbReference type="Gene3D" id="1.10.510.10">
    <property type="entry name" value="Transferase(Phosphotransferase) domain 1"/>
    <property type="match status" value="2"/>
</dbReference>
<accession>A0A336LNS4</accession>
<keyword evidence="9" id="KW-0112">Calmodulin-binding</keyword>
<dbReference type="FunFam" id="3.30.200.20:FF:000429">
    <property type="entry name" value="Calcium/calmodulin-dependent protein kinase kinase"/>
    <property type="match status" value="1"/>
</dbReference>
<feature type="domain" description="Protein kinase" evidence="13">
    <location>
        <begin position="384"/>
        <end position="621"/>
    </location>
</feature>
<evidence type="ECO:0000256" key="11">
    <source>
        <dbReference type="ARBA" id="ARBA00047430"/>
    </source>
</evidence>
<dbReference type="PROSITE" id="PS50011">
    <property type="entry name" value="PROTEIN_KINASE_DOM"/>
    <property type="match status" value="1"/>
</dbReference>
<feature type="binding site" evidence="12">
    <location>
        <position position="413"/>
    </location>
    <ligand>
        <name>ATP</name>
        <dbReference type="ChEBI" id="CHEBI:30616"/>
    </ligand>
</feature>
<comment type="catalytic activity">
    <reaction evidence="10">
        <text>L-threonyl-[protein] + ATP = O-phospho-L-threonyl-[protein] + ADP + H(+)</text>
        <dbReference type="Rhea" id="RHEA:46608"/>
        <dbReference type="Rhea" id="RHEA-COMP:11060"/>
        <dbReference type="Rhea" id="RHEA-COMP:11605"/>
        <dbReference type="ChEBI" id="CHEBI:15378"/>
        <dbReference type="ChEBI" id="CHEBI:30013"/>
        <dbReference type="ChEBI" id="CHEBI:30616"/>
        <dbReference type="ChEBI" id="CHEBI:61977"/>
        <dbReference type="ChEBI" id="CHEBI:456216"/>
        <dbReference type="EC" id="2.7.11.17"/>
    </reaction>
</comment>
<dbReference type="EMBL" id="UFQT01000097">
    <property type="protein sequence ID" value="SSX19804.1"/>
    <property type="molecule type" value="Genomic_DNA"/>
</dbReference>
<keyword evidence="8 12" id="KW-0067">ATP-binding</keyword>
<evidence type="ECO:0000256" key="12">
    <source>
        <dbReference type="PROSITE-ProRule" id="PRU10141"/>
    </source>
</evidence>
<dbReference type="PANTHER" id="PTHR43895:SF164">
    <property type="entry name" value="CALCIUM_CALMODULIN-DEPENDENT PROTEIN KINASE KINASE"/>
    <property type="match status" value="1"/>
</dbReference>
<keyword evidence="7" id="KW-0418">Kinase</keyword>
<evidence type="ECO:0000256" key="8">
    <source>
        <dbReference type="ARBA" id="ARBA00022840"/>
    </source>
</evidence>
<dbReference type="EC" id="2.7.11.17" evidence="2"/>
<dbReference type="InterPro" id="IPR011009">
    <property type="entry name" value="Kinase-like_dom_sf"/>
</dbReference>
<keyword evidence="4" id="KW-0723">Serine/threonine-protein kinase</keyword>
<dbReference type="GO" id="GO:0005524">
    <property type="term" value="F:ATP binding"/>
    <property type="evidence" value="ECO:0007669"/>
    <property type="project" value="UniProtKB-UniRule"/>
</dbReference>
<evidence type="ECO:0000256" key="5">
    <source>
        <dbReference type="ARBA" id="ARBA00022679"/>
    </source>
</evidence>
<evidence type="ECO:0000256" key="4">
    <source>
        <dbReference type="ARBA" id="ARBA00022527"/>
    </source>
</evidence>
<evidence type="ECO:0000256" key="10">
    <source>
        <dbReference type="ARBA" id="ARBA00047307"/>
    </source>
</evidence>
<keyword evidence="6 12" id="KW-0547">Nucleotide-binding</keyword>
<evidence type="ECO:0000256" key="7">
    <source>
        <dbReference type="ARBA" id="ARBA00022777"/>
    </source>
</evidence>
<evidence type="ECO:0000256" key="1">
    <source>
        <dbReference type="ARBA" id="ARBA00004496"/>
    </source>
</evidence>
<evidence type="ECO:0000313" key="14">
    <source>
        <dbReference type="EMBL" id="SSX19804.1"/>
    </source>
</evidence>
<dbReference type="GO" id="GO:0005516">
    <property type="term" value="F:calmodulin binding"/>
    <property type="evidence" value="ECO:0007669"/>
    <property type="project" value="UniProtKB-KW"/>
</dbReference>